<name>A0ABW7ID34_9VIBR</name>
<dbReference type="InterPro" id="IPR009312">
    <property type="entry name" value="Phage_lambda_GpU-like"/>
</dbReference>
<dbReference type="SUPFAM" id="SSF143749">
    <property type="entry name" value="Phage tail protein-like"/>
    <property type="match status" value="1"/>
</dbReference>
<dbReference type="InterPro" id="IPR038512">
    <property type="entry name" value="GpU-like_sf"/>
</dbReference>
<evidence type="ECO:0000313" key="1">
    <source>
        <dbReference type="EMBL" id="MFH0259502.1"/>
    </source>
</evidence>
<keyword evidence="2" id="KW-1185">Reference proteome</keyword>
<evidence type="ECO:0000313" key="2">
    <source>
        <dbReference type="Proteomes" id="UP001607125"/>
    </source>
</evidence>
<dbReference type="Pfam" id="PF06141">
    <property type="entry name" value="Phage_tail_U"/>
    <property type="match status" value="1"/>
</dbReference>
<dbReference type="RefSeq" id="WP_107307545.1">
    <property type="nucleotide sequence ID" value="NZ_JBIHSF010000004.1"/>
</dbReference>
<organism evidence="1 2">
    <name type="scientific">Vibrio barjaei</name>
    <dbReference type="NCBI Taxonomy" id="1676683"/>
    <lineage>
        <taxon>Bacteria</taxon>
        <taxon>Pseudomonadati</taxon>
        <taxon>Pseudomonadota</taxon>
        <taxon>Gammaproteobacteria</taxon>
        <taxon>Vibrionales</taxon>
        <taxon>Vibrionaceae</taxon>
        <taxon>Vibrio</taxon>
    </lineage>
</organism>
<accession>A0ABW7ID34</accession>
<gene>
    <name evidence="1" type="primary">gpU</name>
    <name evidence="1" type="ORF">ACGRH2_03460</name>
</gene>
<dbReference type="Gene3D" id="3.30.70.1700">
    <property type="entry name" value="Phage minor tail protein U"/>
    <property type="match status" value="1"/>
</dbReference>
<protein>
    <submittedName>
        <fullName evidence="1">Phage tail terminator protein</fullName>
    </submittedName>
</protein>
<reference evidence="1 2" key="1">
    <citation type="submission" date="2024-10" db="EMBL/GenBank/DDBJ databases">
        <authorList>
            <person name="Yibar A."/>
            <person name="Saticioglu I.B."/>
            <person name="Duman M."/>
            <person name="Ajmi N."/>
            <person name="Gurler F."/>
            <person name="Ay H."/>
            <person name="Onuk E."/>
            <person name="Guler S."/>
            <person name="Romalde J.L."/>
        </authorList>
    </citation>
    <scope>NUCLEOTIDE SEQUENCE [LARGE SCALE GENOMIC DNA]</scope>
    <source>
        <strain evidence="1 2">1-TCBS-B</strain>
    </source>
</reference>
<dbReference type="Proteomes" id="UP001607125">
    <property type="component" value="Unassembled WGS sequence"/>
</dbReference>
<dbReference type="EMBL" id="JBIHSF010000004">
    <property type="protein sequence ID" value="MFH0259502.1"/>
    <property type="molecule type" value="Genomic_DNA"/>
</dbReference>
<proteinExistence type="predicted"/>
<comment type="caution">
    <text evidence="1">The sequence shown here is derived from an EMBL/GenBank/DDBJ whole genome shotgun (WGS) entry which is preliminary data.</text>
</comment>
<dbReference type="InterPro" id="IPR035934">
    <property type="entry name" value="Phage_tail_protein-like_sf"/>
</dbReference>
<sequence>MEQNKALRSGVLAHLTENLPDNLFKTSLDDWRIVSVEETPLLMVYLEDGELDSQYMESGEKYSGVLQVSIYLGTGTTDALLDEMGEQIKLAMPVAHRIEGLATLYRRGFRYERSEDGVYRALHLNHIYRLE</sequence>